<gene>
    <name evidence="8" type="ORF">ADEAN_000840500</name>
</gene>
<dbReference type="PROSITE" id="PS00107">
    <property type="entry name" value="PROTEIN_KINASE_ATP"/>
    <property type="match status" value="1"/>
</dbReference>
<dbReference type="InterPro" id="IPR008271">
    <property type="entry name" value="Ser/Thr_kinase_AS"/>
</dbReference>
<dbReference type="AlphaFoldDB" id="A0A7G2CPI9"/>
<dbReference type="PRINTS" id="PR00109">
    <property type="entry name" value="TYRKINASE"/>
</dbReference>
<dbReference type="InterPro" id="IPR001245">
    <property type="entry name" value="Ser-Thr/Tyr_kinase_cat_dom"/>
</dbReference>
<dbReference type="PROSITE" id="PS50011">
    <property type="entry name" value="PROTEIN_KINASE_DOM"/>
    <property type="match status" value="1"/>
</dbReference>
<dbReference type="VEuPathDB" id="TriTrypDB:ADEAN_000840500"/>
<dbReference type="Proteomes" id="UP000515908">
    <property type="component" value="Chromosome 19"/>
</dbReference>
<dbReference type="SMART" id="SM00220">
    <property type="entry name" value="S_TKc"/>
    <property type="match status" value="1"/>
</dbReference>
<keyword evidence="9" id="KW-1185">Reference proteome</keyword>
<evidence type="ECO:0000256" key="3">
    <source>
        <dbReference type="ARBA" id="ARBA00022741"/>
    </source>
</evidence>
<evidence type="ECO:0000256" key="6">
    <source>
        <dbReference type="RuleBase" id="RU000304"/>
    </source>
</evidence>
<evidence type="ECO:0000256" key="2">
    <source>
        <dbReference type="ARBA" id="ARBA00022527"/>
    </source>
</evidence>
<dbReference type="PANTHER" id="PTHR45832:SF22">
    <property type="entry name" value="SERINE_THREONINE-PROTEIN KINASE SAMKA-RELATED"/>
    <property type="match status" value="1"/>
</dbReference>
<evidence type="ECO:0000313" key="8">
    <source>
        <dbReference type="EMBL" id="CAD2220881.1"/>
    </source>
</evidence>
<feature type="binding site" evidence="5">
    <location>
        <position position="44"/>
    </location>
    <ligand>
        <name>ATP</name>
        <dbReference type="ChEBI" id="CHEBI:30616"/>
    </ligand>
</feature>
<evidence type="ECO:0000256" key="1">
    <source>
        <dbReference type="ARBA" id="ARBA00008874"/>
    </source>
</evidence>
<evidence type="ECO:0000256" key="4">
    <source>
        <dbReference type="ARBA" id="ARBA00022840"/>
    </source>
</evidence>
<dbReference type="Pfam" id="PF00069">
    <property type="entry name" value="Pkinase"/>
    <property type="match status" value="1"/>
</dbReference>
<dbReference type="PROSITE" id="PS00108">
    <property type="entry name" value="PROTEIN_KINASE_ST"/>
    <property type="match status" value="1"/>
</dbReference>
<feature type="domain" description="Protein kinase" evidence="7">
    <location>
        <begin position="14"/>
        <end position="278"/>
    </location>
</feature>
<keyword evidence="4 5" id="KW-0067">ATP-binding</keyword>
<keyword evidence="8" id="KW-0808">Transferase</keyword>
<keyword evidence="8" id="KW-0418">Kinase</keyword>
<accession>A0A7G2CPI9</accession>
<protein>
    <submittedName>
        <fullName evidence="8">Protein kinase domain/Protein tyrosine kinase/Fungal protein kinase, putative</fullName>
    </submittedName>
</protein>
<keyword evidence="3 5" id="KW-0547">Nucleotide-binding</keyword>
<evidence type="ECO:0000259" key="7">
    <source>
        <dbReference type="PROSITE" id="PS50011"/>
    </source>
</evidence>
<dbReference type="InterPro" id="IPR051931">
    <property type="entry name" value="PAK3-like"/>
</dbReference>
<dbReference type="GO" id="GO:0005524">
    <property type="term" value="F:ATP binding"/>
    <property type="evidence" value="ECO:0007669"/>
    <property type="project" value="UniProtKB-UniRule"/>
</dbReference>
<dbReference type="GO" id="GO:0004674">
    <property type="term" value="F:protein serine/threonine kinase activity"/>
    <property type="evidence" value="ECO:0007669"/>
    <property type="project" value="UniProtKB-KW"/>
</dbReference>
<evidence type="ECO:0000313" key="9">
    <source>
        <dbReference type="Proteomes" id="UP000515908"/>
    </source>
</evidence>
<organism evidence="8 9">
    <name type="scientific">Angomonas deanei</name>
    <dbReference type="NCBI Taxonomy" id="59799"/>
    <lineage>
        <taxon>Eukaryota</taxon>
        <taxon>Discoba</taxon>
        <taxon>Euglenozoa</taxon>
        <taxon>Kinetoplastea</taxon>
        <taxon>Metakinetoplastina</taxon>
        <taxon>Trypanosomatida</taxon>
        <taxon>Trypanosomatidae</taxon>
        <taxon>Strigomonadinae</taxon>
        <taxon>Angomonas</taxon>
    </lineage>
</organism>
<evidence type="ECO:0000256" key="5">
    <source>
        <dbReference type="PROSITE-ProRule" id="PRU10141"/>
    </source>
</evidence>
<dbReference type="EMBL" id="LR877163">
    <property type="protein sequence ID" value="CAD2220881.1"/>
    <property type="molecule type" value="Genomic_DNA"/>
</dbReference>
<dbReference type="InterPro" id="IPR011009">
    <property type="entry name" value="Kinase-like_dom_sf"/>
</dbReference>
<proteinExistence type="inferred from homology"/>
<sequence length="278" mass="30302">MKVTDIVRGKNSTYQLQELLGKGGNAVVYRGVSMNTNTPVAIKKMVANDEVIIKQWRTEVDALIALRADKNDLVVQYLDHMNSGKNLLLVEEYAPGGTLQQLVRGTNGVKEPQVVTCLYRVTRGLEYIHSKNIVHRDLKGANVLLFDNNVVKLADFGLATPSPVTSVEGEDPSEDTENALLGSVYWMAPEVAKGEKHSFSSDIWALGCLCVELLTGNPPLFDRTPVNALYQLAEGKGIPHSRGARRLLRVPGVPDELSCEGSSPATLRRGADEAPLVL</sequence>
<dbReference type="SUPFAM" id="SSF56112">
    <property type="entry name" value="Protein kinase-like (PK-like)"/>
    <property type="match status" value="1"/>
</dbReference>
<comment type="similarity">
    <text evidence="1">Belongs to the protein kinase superfamily. STE Ser/Thr protein kinase family. STE20 subfamily.</text>
</comment>
<dbReference type="Gene3D" id="1.10.510.10">
    <property type="entry name" value="Transferase(Phosphotransferase) domain 1"/>
    <property type="match status" value="1"/>
</dbReference>
<dbReference type="InterPro" id="IPR000719">
    <property type="entry name" value="Prot_kinase_dom"/>
</dbReference>
<keyword evidence="2 6" id="KW-0723">Serine/threonine-protein kinase</keyword>
<reference evidence="8 9" key="1">
    <citation type="submission" date="2020-08" db="EMBL/GenBank/DDBJ databases">
        <authorList>
            <person name="Newling K."/>
            <person name="Davey J."/>
            <person name="Forrester S."/>
        </authorList>
    </citation>
    <scope>NUCLEOTIDE SEQUENCE [LARGE SCALE GENOMIC DNA]</scope>
    <source>
        <strain evidence="9">Crithidia deanei Carvalho (ATCC PRA-265)</strain>
    </source>
</reference>
<name>A0A7G2CPI9_9TRYP</name>
<dbReference type="InterPro" id="IPR017441">
    <property type="entry name" value="Protein_kinase_ATP_BS"/>
</dbReference>
<dbReference type="PANTHER" id="PTHR45832">
    <property type="entry name" value="SERINE/THREONINE-PROTEIN KINASE SAMKA-RELATED-RELATED"/>
    <property type="match status" value="1"/>
</dbReference>